<dbReference type="PROSITE" id="PS50928">
    <property type="entry name" value="ABC_TM1"/>
    <property type="match status" value="1"/>
</dbReference>
<feature type="transmembrane region" description="Helical" evidence="7">
    <location>
        <begin position="290"/>
        <end position="314"/>
    </location>
</feature>
<feature type="transmembrane region" description="Helical" evidence="7">
    <location>
        <begin position="133"/>
        <end position="156"/>
    </location>
</feature>
<evidence type="ECO:0000256" key="4">
    <source>
        <dbReference type="ARBA" id="ARBA00022692"/>
    </source>
</evidence>
<keyword evidence="10" id="KW-1185">Reference proteome</keyword>
<gene>
    <name evidence="9" type="ORF">C8N30_2127</name>
</gene>
<keyword evidence="2 7" id="KW-0813">Transport</keyword>
<dbReference type="OrthoDB" id="9807402at2"/>
<dbReference type="Proteomes" id="UP000284407">
    <property type="component" value="Unassembled WGS sequence"/>
</dbReference>
<dbReference type="PANTHER" id="PTHR43163:SF2">
    <property type="entry name" value="ABC TRANSPORTER PERMEASE PROTEIN"/>
    <property type="match status" value="1"/>
</dbReference>
<feature type="transmembrane region" description="Helical" evidence="7">
    <location>
        <begin position="244"/>
        <end position="270"/>
    </location>
</feature>
<organism evidence="9 10">
    <name type="scientific">Sulfitobacter guttiformis</name>
    <dbReference type="NCBI Taxonomy" id="74349"/>
    <lineage>
        <taxon>Bacteria</taxon>
        <taxon>Pseudomonadati</taxon>
        <taxon>Pseudomonadota</taxon>
        <taxon>Alphaproteobacteria</taxon>
        <taxon>Rhodobacterales</taxon>
        <taxon>Roseobacteraceae</taxon>
        <taxon>Sulfitobacter</taxon>
    </lineage>
</organism>
<keyword evidence="5 7" id="KW-1133">Transmembrane helix</keyword>
<keyword evidence="3" id="KW-1003">Cell membrane</keyword>
<comment type="caution">
    <text evidence="9">The sequence shown here is derived from an EMBL/GenBank/DDBJ whole genome shotgun (WGS) entry which is preliminary data.</text>
</comment>
<evidence type="ECO:0000256" key="3">
    <source>
        <dbReference type="ARBA" id="ARBA00022475"/>
    </source>
</evidence>
<dbReference type="GO" id="GO:0005886">
    <property type="term" value="C:plasma membrane"/>
    <property type="evidence" value="ECO:0007669"/>
    <property type="project" value="UniProtKB-SubCell"/>
</dbReference>
<dbReference type="InterPro" id="IPR000515">
    <property type="entry name" value="MetI-like"/>
</dbReference>
<comment type="similarity">
    <text evidence="7">Belongs to the binding-protein-dependent transport system permease family.</text>
</comment>
<dbReference type="CDD" id="cd06261">
    <property type="entry name" value="TM_PBP2"/>
    <property type="match status" value="1"/>
</dbReference>
<dbReference type="AlphaFoldDB" id="A0A420DTB1"/>
<keyword evidence="6 7" id="KW-0472">Membrane</keyword>
<dbReference type="GO" id="GO:0055085">
    <property type="term" value="P:transmembrane transport"/>
    <property type="evidence" value="ECO:0007669"/>
    <property type="project" value="InterPro"/>
</dbReference>
<dbReference type="SUPFAM" id="SSF161098">
    <property type="entry name" value="MetI-like"/>
    <property type="match status" value="1"/>
</dbReference>
<dbReference type="Gene3D" id="1.10.3720.10">
    <property type="entry name" value="MetI-like"/>
    <property type="match status" value="1"/>
</dbReference>
<evidence type="ECO:0000256" key="1">
    <source>
        <dbReference type="ARBA" id="ARBA00004651"/>
    </source>
</evidence>
<comment type="subcellular location">
    <subcellularLocation>
        <location evidence="1 7">Cell membrane</location>
        <topology evidence="1 7">Multi-pass membrane protein</topology>
    </subcellularLocation>
</comment>
<feature type="transmembrane region" description="Helical" evidence="7">
    <location>
        <begin position="12"/>
        <end position="31"/>
    </location>
</feature>
<evidence type="ECO:0000256" key="6">
    <source>
        <dbReference type="ARBA" id="ARBA00023136"/>
    </source>
</evidence>
<evidence type="ECO:0000313" key="9">
    <source>
        <dbReference type="EMBL" id="RKE97516.1"/>
    </source>
</evidence>
<dbReference type="InterPro" id="IPR035906">
    <property type="entry name" value="MetI-like_sf"/>
</dbReference>
<evidence type="ECO:0000313" key="10">
    <source>
        <dbReference type="Proteomes" id="UP000284407"/>
    </source>
</evidence>
<dbReference type="RefSeq" id="WP_025060905.1">
    <property type="nucleotide sequence ID" value="NZ_RAQK01000001.1"/>
</dbReference>
<sequence length="324" mass="35300">MLGFVIQRFLQACGVMAVMSVIVFFGVYAIGNPIDIVIPPDATQEIREEAIRRLGLDRPLFEQYFTFVGNLLQGDLGRSFVYNMPVLELIGGRLPATLELVLISVISATVLGVSLGIYAGYRPDSWISKTIMAVSVLGFSVPSFWVGLILILFFAVNLGWLPAGGRGETVMIWGVAWSFPTLNGLSHIALPAVNLALFKLAMMIRLARAGTREIMLTDTIKFARAAGLSEGTILRRHLLKLISIPIITVFGLELGSTLAFAVVTETIFSWPGVGKLIIDSIAVLDRPVMVAYLILVAFLFVTINFVIDLVFALIDPRVRKGASA</sequence>
<feature type="transmembrane region" description="Helical" evidence="7">
    <location>
        <begin position="100"/>
        <end position="121"/>
    </location>
</feature>
<dbReference type="PANTHER" id="PTHR43163">
    <property type="entry name" value="DIPEPTIDE TRANSPORT SYSTEM PERMEASE PROTEIN DPPB-RELATED"/>
    <property type="match status" value="1"/>
</dbReference>
<feature type="domain" description="ABC transmembrane type-1" evidence="8">
    <location>
        <begin position="94"/>
        <end position="311"/>
    </location>
</feature>
<evidence type="ECO:0000256" key="2">
    <source>
        <dbReference type="ARBA" id="ARBA00022448"/>
    </source>
</evidence>
<evidence type="ECO:0000256" key="7">
    <source>
        <dbReference type="RuleBase" id="RU363032"/>
    </source>
</evidence>
<evidence type="ECO:0000256" key="5">
    <source>
        <dbReference type="ARBA" id="ARBA00022989"/>
    </source>
</evidence>
<dbReference type="Pfam" id="PF19300">
    <property type="entry name" value="BPD_transp_1_N"/>
    <property type="match status" value="1"/>
</dbReference>
<proteinExistence type="inferred from homology"/>
<name>A0A420DTB1_9RHOB</name>
<keyword evidence="4 7" id="KW-0812">Transmembrane</keyword>
<protein>
    <submittedName>
        <fullName evidence="9">Peptide/nickel transport system permease protein</fullName>
    </submittedName>
</protein>
<reference evidence="9 10" key="1">
    <citation type="submission" date="2018-09" db="EMBL/GenBank/DDBJ databases">
        <title>Genomic Encyclopedia of Archaeal and Bacterial Type Strains, Phase II (KMG-II): from individual species to whole genera.</title>
        <authorList>
            <person name="Goeker M."/>
        </authorList>
    </citation>
    <scope>NUCLEOTIDE SEQUENCE [LARGE SCALE GENOMIC DNA]</scope>
    <source>
        <strain evidence="9 10">DSM 11458</strain>
    </source>
</reference>
<evidence type="ECO:0000259" key="8">
    <source>
        <dbReference type="PROSITE" id="PS50928"/>
    </source>
</evidence>
<dbReference type="STRING" id="1443111.Z949_188"/>
<accession>A0A420DTB1</accession>
<dbReference type="Pfam" id="PF00528">
    <property type="entry name" value="BPD_transp_1"/>
    <property type="match status" value="1"/>
</dbReference>
<feature type="transmembrane region" description="Helical" evidence="7">
    <location>
        <begin position="176"/>
        <end position="198"/>
    </location>
</feature>
<dbReference type="InterPro" id="IPR045621">
    <property type="entry name" value="BPD_transp_1_N"/>
</dbReference>
<dbReference type="EMBL" id="RAQK01000001">
    <property type="protein sequence ID" value="RKE97516.1"/>
    <property type="molecule type" value="Genomic_DNA"/>
</dbReference>